<dbReference type="AlphaFoldDB" id="A0A7J7VEJ5"/>
<feature type="compositionally biased region" description="Polar residues" evidence="1">
    <location>
        <begin position="556"/>
        <end position="577"/>
    </location>
</feature>
<evidence type="ECO:0000313" key="3">
    <source>
        <dbReference type="EMBL" id="KAF6323386.1"/>
    </source>
</evidence>
<evidence type="ECO:0000313" key="4">
    <source>
        <dbReference type="Proteomes" id="UP000585614"/>
    </source>
</evidence>
<feature type="region of interest" description="Disordered" evidence="1">
    <location>
        <begin position="65"/>
        <end position="262"/>
    </location>
</feature>
<feature type="compositionally biased region" description="Polar residues" evidence="1">
    <location>
        <begin position="98"/>
        <end position="107"/>
    </location>
</feature>
<proteinExistence type="predicted"/>
<feature type="compositionally biased region" description="Polar residues" evidence="1">
    <location>
        <begin position="463"/>
        <end position="477"/>
    </location>
</feature>
<name>A0A7J7VEJ5_RHIFE</name>
<comment type="caution">
    <text evidence="3">The sequence shown here is derived from an EMBL/GenBank/DDBJ whole genome shotgun (WGS) entry which is preliminary data.</text>
</comment>
<keyword evidence="2" id="KW-0732">Signal</keyword>
<gene>
    <name evidence="3" type="ORF">mRhiFer1_008364</name>
</gene>
<reference evidence="3 4" key="1">
    <citation type="journal article" date="2020" name="Nature">
        <title>Six reference-quality genomes reveal evolution of bat adaptations.</title>
        <authorList>
            <person name="Jebb D."/>
            <person name="Huang Z."/>
            <person name="Pippel M."/>
            <person name="Hughes G.M."/>
            <person name="Lavrichenko K."/>
            <person name="Devanna P."/>
            <person name="Winkler S."/>
            <person name="Jermiin L.S."/>
            <person name="Skirmuntt E.C."/>
            <person name="Katzourakis A."/>
            <person name="Burkitt-Gray L."/>
            <person name="Ray D.A."/>
            <person name="Sullivan K.A.M."/>
            <person name="Roscito J.G."/>
            <person name="Kirilenko B.M."/>
            <person name="Davalos L.M."/>
            <person name="Corthals A.P."/>
            <person name="Power M.L."/>
            <person name="Jones G."/>
            <person name="Ransome R.D."/>
            <person name="Dechmann D.K.N."/>
            <person name="Locatelli A.G."/>
            <person name="Puechmaille S.J."/>
            <person name="Fedrigo O."/>
            <person name="Jarvis E.D."/>
            <person name="Hiller M."/>
            <person name="Vernes S.C."/>
            <person name="Myers E.W."/>
            <person name="Teeling E.C."/>
        </authorList>
    </citation>
    <scope>NUCLEOTIDE SEQUENCE [LARGE SCALE GENOMIC DNA]</scope>
    <source>
        <strain evidence="3">MRhiFer1</strain>
        <tissue evidence="3">Lung</tissue>
    </source>
</reference>
<evidence type="ECO:0000256" key="2">
    <source>
        <dbReference type="SAM" id="SignalP"/>
    </source>
</evidence>
<feature type="compositionally biased region" description="Low complexity" evidence="1">
    <location>
        <begin position="227"/>
        <end position="242"/>
    </location>
</feature>
<feature type="signal peptide" evidence="2">
    <location>
        <begin position="1"/>
        <end position="21"/>
    </location>
</feature>
<evidence type="ECO:0000256" key="1">
    <source>
        <dbReference type="SAM" id="MobiDB-lite"/>
    </source>
</evidence>
<dbReference type="EMBL" id="JACAGC010000013">
    <property type="protein sequence ID" value="KAF6323386.1"/>
    <property type="molecule type" value="Genomic_DNA"/>
</dbReference>
<feature type="compositionally biased region" description="Basic and acidic residues" evidence="1">
    <location>
        <begin position="197"/>
        <end position="212"/>
    </location>
</feature>
<feature type="compositionally biased region" description="Basic and acidic residues" evidence="1">
    <location>
        <begin position="74"/>
        <end position="97"/>
    </location>
</feature>
<organism evidence="3 4">
    <name type="scientific">Rhinolophus ferrumequinum</name>
    <name type="common">Greater horseshoe bat</name>
    <dbReference type="NCBI Taxonomy" id="59479"/>
    <lineage>
        <taxon>Eukaryota</taxon>
        <taxon>Metazoa</taxon>
        <taxon>Chordata</taxon>
        <taxon>Craniata</taxon>
        <taxon>Vertebrata</taxon>
        <taxon>Euteleostomi</taxon>
        <taxon>Mammalia</taxon>
        <taxon>Eutheria</taxon>
        <taxon>Laurasiatheria</taxon>
        <taxon>Chiroptera</taxon>
        <taxon>Yinpterochiroptera</taxon>
        <taxon>Rhinolophoidea</taxon>
        <taxon>Rhinolophidae</taxon>
        <taxon>Rhinolophinae</taxon>
        <taxon>Rhinolophus</taxon>
    </lineage>
</organism>
<protein>
    <submittedName>
        <fullName evidence="3">Uncharacterized protein</fullName>
    </submittedName>
</protein>
<accession>A0A7J7VEJ5</accession>
<feature type="chain" id="PRO_5029735065" evidence="2">
    <location>
        <begin position="22"/>
        <end position="592"/>
    </location>
</feature>
<feature type="region of interest" description="Disordered" evidence="1">
    <location>
        <begin position="463"/>
        <end position="592"/>
    </location>
</feature>
<dbReference type="Proteomes" id="UP000585614">
    <property type="component" value="Unassembled WGS sequence"/>
</dbReference>
<sequence>MARLARTTLLLQHVSFALVSAAQNVCHQLHLTPRGRGGHGYRRARRTCRGPLSPPECVVKCQMPVPSRTIPPPRPKEKAVKIRKEPTQVMAKNEKYRVQTNGHQSSGDLPLTIRPPKTHGVVNSVKSSPAPLDHGPKHPESNLSDNARTSSKSSSSESHGVTKSRSPARDALPPPKTNCEAAVLSAPTACSSLLPERPTKEVLGEDPPRSARDSLVSGKPTHSPQLSDIRSSSASPVSASGSLRKSKMRRPLSLPRPPLLWDGGEIPVSSKPTCLAIDRNPDTLNIPTGQWNKVVEDKTKVMADCSATQYAPSFTRPGVVADTLPVAAHSGLVPAASAKSADLSARPLTKSAPTPLTQNINHFPFFVRAHSLPPPGANHIWGIPANENGGRLHSAITSTSPISDVSAPAMTSTVSFQPPCCDNESPIPMCVDSPPPALALPTPLPVPSARVPLALPTNSVAVPSTSANASANPTGQPASDDDVTDMDTTPPQPSKVLVVTASPSPGRRCRKPQVYSRIVSSTSPPAAKYPRLASDYTGGPQTTARDRKTSLVPAAVTSNSPVVNSAATHAPVNSTSAKPVDDSEPMDTTPAP</sequence>